<dbReference type="EMBL" id="CP155573">
    <property type="protein sequence ID" value="XFO65261.1"/>
    <property type="molecule type" value="Genomic_DNA"/>
</dbReference>
<protein>
    <submittedName>
        <fullName evidence="1">Uncharacterized protein</fullName>
    </submittedName>
</protein>
<accession>A0ABZ3IHV5</accession>
<evidence type="ECO:0000313" key="2">
    <source>
        <dbReference type="Proteomes" id="UP000216752"/>
    </source>
</evidence>
<gene>
    <name evidence="1" type="ORF">SPSIL_013700</name>
</gene>
<reference evidence="1" key="1">
    <citation type="submission" date="2024-05" db="EMBL/GenBank/DDBJ databases">
        <title>Isolation and characterization of Sporomusa carbonis sp. nov., a carboxydotrophic hydrogenogen in the genus of Sporomusa isolated from a charcoal burning pile.</title>
        <authorList>
            <person name="Boeer T."/>
            <person name="Rosenbaum F."/>
            <person name="Eysell L."/>
            <person name="Mueller V."/>
            <person name="Daniel R."/>
            <person name="Poehlein A."/>
        </authorList>
    </citation>
    <scope>NUCLEOTIDE SEQUENCE [LARGE SCALE GENOMIC DNA]</scope>
    <source>
        <strain evidence="1">DSM 10669</strain>
    </source>
</reference>
<evidence type="ECO:0000313" key="1">
    <source>
        <dbReference type="EMBL" id="XFO65261.1"/>
    </source>
</evidence>
<organism evidence="1 2">
    <name type="scientific">Sporomusa silvacetica DSM 10669</name>
    <dbReference type="NCBI Taxonomy" id="1123289"/>
    <lineage>
        <taxon>Bacteria</taxon>
        <taxon>Bacillati</taxon>
        <taxon>Bacillota</taxon>
        <taxon>Negativicutes</taxon>
        <taxon>Selenomonadales</taxon>
        <taxon>Sporomusaceae</taxon>
        <taxon>Sporomusa</taxon>
    </lineage>
</organism>
<name>A0ABZ3IHV5_9FIRM</name>
<proteinExistence type="predicted"/>
<dbReference type="Proteomes" id="UP000216752">
    <property type="component" value="Chromosome"/>
</dbReference>
<keyword evidence="2" id="KW-1185">Reference proteome</keyword>
<sequence>MALVPQIAQLLSNQKVELIAESKAGICAGFKDSDYTIMVLPYPLLKTKEERNRSRDGFGLSLF</sequence>